<feature type="compositionally biased region" description="Polar residues" evidence="5">
    <location>
        <begin position="552"/>
        <end position="586"/>
    </location>
</feature>
<feature type="compositionally biased region" description="Polar residues" evidence="5">
    <location>
        <begin position="618"/>
        <end position="628"/>
    </location>
</feature>
<feature type="region of interest" description="Disordered" evidence="5">
    <location>
        <begin position="44"/>
        <end position="79"/>
    </location>
</feature>
<organism evidence="7 8">
    <name type="scientific">Diploscapter pachys</name>
    <dbReference type="NCBI Taxonomy" id="2018661"/>
    <lineage>
        <taxon>Eukaryota</taxon>
        <taxon>Metazoa</taxon>
        <taxon>Ecdysozoa</taxon>
        <taxon>Nematoda</taxon>
        <taxon>Chromadorea</taxon>
        <taxon>Rhabditida</taxon>
        <taxon>Rhabditina</taxon>
        <taxon>Rhabditomorpha</taxon>
        <taxon>Rhabditoidea</taxon>
        <taxon>Rhabditidae</taxon>
        <taxon>Diploscapter</taxon>
    </lineage>
</organism>
<evidence type="ECO:0000256" key="1">
    <source>
        <dbReference type="ARBA" id="ARBA00022723"/>
    </source>
</evidence>
<evidence type="ECO:0000256" key="5">
    <source>
        <dbReference type="SAM" id="MobiDB-lite"/>
    </source>
</evidence>
<evidence type="ECO:0000259" key="6">
    <source>
        <dbReference type="PROSITE" id="PS50103"/>
    </source>
</evidence>
<keyword evidence="2 4" id="KW-0863">Zinc-finger</keyword>
<name>A0A2A2KUI9_9BILA</name>
<feature type="compositionally biased region" description="Polar residues" evidence="5">
    <location>
        <begin position="70"/>
        <end position="79"/>
    </location>
</feature>
<proteinExistence type="predicted"/>
<feature type="region of interest" description="Disordered" evidence="5">
    <location>
        <begin position="193"/>
        <end position="292"/>
    </location>
</feature>
<dbReference type="InterPro" id="IPR000571">
    <property type="entry name" value="Znf_CCCH"/>
</dbReference>
<protein>
    <recommendedName>
        <fullName evidence="6">C3H1-type domain-containing protein</fullName>
    </recommendedName>
</protein>
<dbReference type="EMBL" id="LIAE01007677">
    <property type="protein sequence ID" value="PAV77611.1"/>
    <property type="molecule type" value="Genomic_DNA"/>
</dbReference>
<dbReference type="Pfam" id="PF00642">
    <property type="entry name" value="zf-CCCH"/>
    <property type="match status" value="1"/>
</dbReference>
<feature type="domain" description="C3H1-type" evidence="6">
    <location>
        <begin position="519"/>
        <end position="547"/>
    </location>
</feature>
<keyword evidence="8" id="KW-1185">Reference proteome</keyword>
<keyword evidence="3 4" id="KW-0862">Zinc</keyword>
<keyword evidence="1 4" id="KW-0479">Metal-binding</keyword>
<dbReference type="InterPro" id="IPR036855">
    <property type="entry name" value="Znf_CCCH_sf"/>
</dbReference>
<comment type="caution">
    <text evidence="7">The sequence shown here is derived from an EMBL/GenBank/DDBJ whole genome shotgun (WGS) entry which is preliminary data.</text>
</comment>
<accession>A0A2A2KUI9</accession>
<feature type="compositionally biased region" description="Polar residues" evidence="5">
    <location>
        <begin position="646"/>
        <end position="655"/>
    </location>
</feature>
<feature type="region of interest" description="Disordered" evidence="5">
    <location>
        <begin position="347"/>
        <end position="366"/>
    </location>
</feature>
<feature type="compositionally biased region" description="Polar residues" evidence="5">
    <location>
        <begin position="208"/>
        <end position="223"/>
    </location>
</feature>
<feature type="zinc finger region" description="C3H1-type" evidence="4">
    <location>
        <begin position="519"/>
        <end position="547"/>
    </location>
</feature>
<dbReference type="SMART" id="SM00356">
    <property type="entry name" value="ZnF_C3H1"/>
    <property type="match status" value="1"/>
</dbReference>
<feature type="compositionally biased region" description="Basic and acidic residues" evidence="5">
    <location>
        <begin position="587"/>
        <end position="597"/>
    </location>
</feature>
<sequence>MQAENTTLQSTTETLVDLGEMVESAGALDSLDDIECEMYSAQPMLRGGRSGSEKNEYAQQQPVAAHATPSAVQPVQSPSGQYPVFPQQVPYGYPAMYGYASVPVPTNAPVSASATLPVNQIPAFQSMQSGYYQMAPAAQHISQQQQQQQQFYPINDYGTQFYQFAQPQPDSASVPLYSHNQVPFYSHPPAFFSQPAAPAPTPIPVQPQFCSGTPSSENALHHNQQQQQQPFVVPVQQIGHYTNQPPYKPAGVPLHASTPLNGSEWGQSEKEFEQKSTASSVQPGSGQSAQGAMRNVASGSCISAIYASDDDLFGSGQSMQPQMQLQTLSLNQALQQPPQQPFQTLHTQANHHLPPPGFDYTQQGYRYSLPGSTLPIQSPSSGSNLHNQTANSCDATVISTQQPLPAQQSTLTTLNYSGPRANIHRPNPNFSLHRRSDLFRNRGIVMNGMERRMEGMRLDDRAGGNGPSEQGRADDMARNEWKGRLANGNANANGQEGFRQFNGNRNPFRQVTSRVQSAGFRTDVCYKFRDNAFCPNGDACRFLHLDAHGNPTNVNQNWGQTTKGSGDSGLSSEDNSNPSGWRQGGQTDRHGQAERNGRNGPSAGRGNNHNNRPWLPQAQGQYRPFNNRQQQQQQQQQQQAQPQAQGNQPSRQSNGEGRAAQGRPDVVGGRGGGLERNQGPSQAQRGGGGYRPNTRYGAPPIQNIQNGNQNEDRPQLQRQAVNH</sequence>
<dbReference type="Proteomes" id="UP000218231">
    <property type="component" value="Unassembled WGS sequence"/>
</dbReference>
<evidence type="ECO:0000313" key="7">
    <source>
        <dbReference type="EMBL" id="PAV77611.1"/>
    </source>
</evidence>
<dbReference type="SUPFAM" id="SSF90229">
    <property type="entry name" value="CCCH zinc finger"/>
    <property type="match status" value="1"/>
</dbReference>
<gene>
    <name evidence="7" type="ORF">WR25_20376</name>
</gene>
<evidence type="ECO:0000256" key="2">
    <source>
        <dbReference type="ARBA" id="ARBA00022771"/>
    </source>
</evidence>
<evidence type="ECO:0000256" key="4">
    <source>
        <dbReference type="PROSITE-ProRule" id="PRU00723"/>
    </source>
</evidence>
<reference evidence="7 8" key="1">
    <citation type="journal article" date="2017" name="Curr. Biol.">
        <title>Genome architecture and evolution of a unichromosomal asexual nematode.</title>
        <authorList>
            <person name="Fradin H."/>
            <person name="Zegar C."/>
            <person name="Gutwein M."/>
            <person name="Lucas J."/>
            <person name="Kovtun M."/>
            <person name="Corcoran D."/>
            <person name="Baugh L.R."/>
            <person name="Kiontke K."/>
            <person name="Gunsalus K."/>
            <person name="Fitch D.H."/>
            <person name="Piano F."/>
        </authorList>
    </citation>
    <scope>NUCLEOTIDE SEQUENCE [LARGE SCALE GENOMIC DNA]</scope>
    <source>
        <strain evidence="7">PF1309</strain>
    </source>
</reference>
<dbReference type="PROSITE" id="PS50103">
    <property type="entry name" value="ZF_C3H1"/>
    <property type="match status" value="1"/>
</dbReference>
<dbReference type="GO" id="GO:0008270">
    <property type="term" value="F:zinc ion binding"/>
    <property type="evidence" value="ECO:0007669"/>
    <property type="project" value="UniProtKB-KW"/>
</dbReference>
<dbReference type="AlphaFoldDB" id="A0A2A2KUI9"/>
<evidence type="ECO:0000313" key="8">
    <source>
        <dbReference type="Proteomes" id="UP000218231"/>
    </source>
</evidence>
<feature type="compositionally biased region" description="Low complexity" evidence="5">
    <location>
        <begin position="224"/>
        <end position="237"/>
    </location>
</feature>
<feature type="compositionally biased region" description="Low complexity" evidence="5">
    <location>
        <begin position="629"/>
        <end position="645"/>
    </location>
</feature>
<feature type="region of interest" description="Disordered" evidence="5">
    <location>
        <begin position="552"/>
        <end position="723"/>
    </location>
</feature>
<evidence type="ECO:0000256" key="3">
    <source>
        <dbReference type="ARBA" id="ARBA00022833"/>
    </source>
</evidence>
<feature type="compositionally biased region" description="Polar residues" evidence="5">
    <location>
        <begin position="275"/>
        <end position="290"/>
    </location>
</feature>